<keyword evidence="12" id="KW-0472">Membrane</keyword>
<comment type="similarity">
    <text evidence="2 13">Belongs to the TIM50 family.</text>
</comment>
<comment type="function">
    <text evidence="13">Essential component of the TIM23 complex, a complex that mediates the translocation of transit peptide-containing proteins across the mitochondrial inner membrane.</text>
</comment>
<keyword evidence="6" id="KW-0999">Mitochondrion inner membrane</keyword>
<keyword evidence="7 13" id="KW-0653">Protein transport</keyword>
<dbReference type="EMBL" id="LSSL01001163">
    <property type="protein sequence ID" value="OLY82941.1"/>
    <property type="molecule type" value="Genomic_DNA"/>
</dbReference>
<dbReference type="AlphaFoldDB" id="A0A1R0H1D0"/>
<dbReference type="FunFam" id="3.40.50.1000:FF:000019">
    <property type="entry name" value="Mitochondrial import inner membrane translocase subunit TIM50"/>
    <property type="match status" value="1"/>
</dbReference>
<dbReference type="PANTHER" id="PTHR12210">
    <property type="entry name" value="DULLARD PROTEIN PHOSPHATASE"/>
    <property type="match status" value="1"/>
</dbReference>
<evidence type="ECO:0000259" key="15">
    <source>
        <dbReference type="PROSITE" id="PS50969"/>
    </source>
</evidence>
<evidence type="ECO:0000256" key="4">
    <source>
        <dbReference type="ARBA" id="ARBA00022448"/>
    </source>
</evidence>
<evidence type="ECO:0000256" key="13">
    <source>
        <dbReference type="RuleBase" id="RU365079"/>
    </source>
</evidence>
<evidence type="ECO:0000256" key="8">
    <source>
        <dbReference type="ARBA" id="ARBA00022946"/>
    </source>
</evidence>
<dbReference type="Pfam" id="PF03031">
    <property type="entry name" value="NIF"/>
    <property type="match status" value="1"/>
</dbReference>
<accession>A0A1R0H1D0</accession>
<reference evidence="16 17" key="1">
    <citation type="journal article" date="2016" name="Mol. Biol. Evol.">
        <title>Genome-Wide Survey of Gut Fungi (Harpellales) Reveals the First Horizontally Transferred Ubiquitin Gene from a Mosquito Host.</title>
        <authorList>
            <person name="Wang Y."/>
            <person name="White M.M."/>
            <person name="Kvist S."/>
            <person name="Moncalvo J.M."/>
        </authorList>
    </citation>
    <scope>NUCLEOTIDE SEQUENCE [LARGE SCALE GENOMIC DNA]</scope>
    <source>
        <strain evidence="16 17">ALG-7-W6</strain>
    </source>
</reference>
<name>A0A1R0H1D0_9FUNG</name>
<evidence type="ECO:0000256" key="1">
    <source>
        <dbReference type="ARBA" id="ARBA00004434"/>
    </source>
</evidence>
<dbReference type="Proteomes" id="UP000187455">
    <property type="component" value="Unassembled WGS sequence"/>
</dbReference>
<dbReference type="GO" id="GO:0015031">
    <property type="term" value="P:protein transport"/>
    <property type="evidence" value="ECO:0007669"/>
    <property type="project" value="UniProtKB-KW"/>
</dbReference>
<evidence type="ECO:0000256" key="14">
    <source>
        <dbReference type="SAM" id="MobiDB-lite"/>
    </source>
</evidence>
<feature type="domain" description="FCP1 homology" evidence="15">
    <location>
        <begin position="253"/>
        <end position="396"/>
    </location>
</feature>
<comment type="caution">
    <text evidence="16">The sequence shown here is derived from an EMBL/GenBank/DDBJ whole genome shotgun (WGS) entry which is preliminary data.</text>
</comment>
<evidence type="ECO:0000256" key="9">
    <source>
        <dbReference type="ARBA" id="ARBA00022989"/>
    </source>
</evidence>
<keyword evidence="8 13" id="KW-0809">Transit peptide</keyword>
<dbReference type="GO" id="GO:0005744">
    <property type="term" value="C:TIM23 mitochondrial import inner membrane translocase complex"/>
    <property type="evidence" value="ECO:0007669"/>
    <property type="project" value="UniProtKB-UniRule"/>
</dbReference>
<dbReference type="SUPFAM" id="SSF56784">
    <property type="entry name" value="HAD-like"/>
    <property type="match status" value="1"/>
</dbReference>
<keyword evidence="4 13" id="KW-0813">Transport</keyword>
<keyword evidence="9" id="KW-1133">Transmembrane helix</keyword>
<dbReference type="OrthoDB" id="287041at2759"/>
<evidence type="ECO:0000313" key="17">
    <source>
        <dbReference type="Proteomes" id="UP000187455"/>
    </source>
</evidence>
<dbReference type="InterPro" id="IPR023214">
    <property type="entry name" value="HAD_sf"/>
</dbReference>
<dbReference type="InterPro" id="IPR036412">
    <property type="entry name" value="HAD-like_sf"/>
</dbReference>
<gene>
    <name evidence="16" type="ORF">AYI68_g2924</name>
</gene>
<organism evidence="16 17">
    <name type="scientific">Smittium mucronatum</name>
    <dbReference type="NCBI Taxonomy" id="133383"/>
    <lineage>
        <taxon>Eukaryota</taxon>
        <taxon>Fungi</taxon>
        <taxon>Fungi incertae sedis</taxon>
        <taxon>Zoopagomycota</taxon>
        <taxon>Kickxellomycotina</taxon>
        <taxon>Harpellomycetes</taxon>
        <taxon>Harpellales</taxon>
        <taxon>Legeriomycetaceae</taxon>
        <taxon>Smittium</taxon>
    </lineage>
</organism>
<dbReference type="Gene3D" id="3.40.50.1000">
    <property type="entry name" value="HAD superfamily/HAD-like"/>
    <property type="match status" value="1"/>
</dbReference>
<comment type="subunit">
    <text evidence="13">Component of the TIM23 complex.</text>
</comment>
<feature type="compositionally biased region" description="Basic and acidic residues" evidence="14">
    <location>
        <begin position="154"/>
        <end position="171"/>
    </location>
</feature>
<dbReference type="InterPro" id="IPR004274">
    <property type="entry name" value="FCP1_dom"/>
</dbReference>
<dbReference type="STRING" id="133383.A0A1R0H1D0"/>
<feature type="compositionally biased region" description="Basic and acidic residues" evidence="14">
    <location>
        <begin position="105"/>
        <end position="126"/>
    </location>
</feature>
<evidence type="ECO:0000256" key="12">
    <source>
        <dbReference type="ARBA" id="ARBA00023136"/>
    </source>
</evidence>
<evidence type="ECO:0000256" key="3">
    <source>
        <dbReference type="ARBA" id="ARBA00020799"/>
    </source>
</evidence>
<keyword evidence="11 13" id="KW-0496">Mitochondrion</keyword>
<dbReference type="InterPro" id="IPR050365">
    <property type="entry name" value="TIM50"/>
</dbReference>
<evidence type="ECO:0000256" key="6">
    <source>
        <dbReference type="ARBA" id="ARBA00022792"/>
    </source>
</evidence>
<evidence type="ECO:0000256" key="11">
    <source>
        <dbReference type="ARBA" id="ARBA00023128"/>
    </source>
</evidence>
<evidence type="ECO:0000256" key="5">
    <source>
        <dbReference type="ARBA" id="ARBA00022692"/>
    </source>
</evidence>
<evidence type="ECO:0000256" key="10">
    <source>
        <dbReference type="ARBA" id="ARBA00023010"/>
    </source>
</evidence>
<dbReference type="SMART" id="SM00577">
    <property type="entry name" value="CPDc"/>
    <property type="match status" value="1"/>
</dbReference>
<evidence type="ECO:0000256" key="2">
    <source>
        <dbReference type="ARBA" id="ARBA00006344"/>
    </source>
</evidence>
<keyword evidence="10 13" id="KW-0811">Translocation</keyword>
<feature type="region of interest" description="Disordered" evidence="14">
    <location>
        <begin position="153"/>
        <end position="202"/>
    </location>
</feature>
<feature type="region of interest" description="Disordered" evidence="14">
    <location>
        <begin position="104"/>
        <end position="129"/>
    </location>
</feature>
<dbReference type="PROSITE" id="PS50969">
    <property type="entry name" value="FCP1"/>
    <property type="match status" value="1"/>
</dbReference>
<sequence length="533" mass="60347">MLKLDIVAVGKAKFSQILAGNISKQGVYGSNLRLVSKLHQSSVANSQINTLNPFSYRSFRENGKICPVPSSSYFPFGSTSSGSSPISRFPAFCNFKTKSYVRNYSSDEKNSDPKKSASNEKPDTKDPLSFGFGASISGGGLANKILFENTGIEQEEKSSGHQDSSENKKIDSNPTESSKNMTPAEKRRARRMRANLPRQEEKRSASAKFASYGISIGLIIGAIGYFGQPYSKEEIEDFFNNPVAKKLLPDPVPEQMPYTLVLSLDDLLIHTSWDKEHGWRIAKRPYFDKFLSYMSSMYEIVIFSDQPSYSGEEILTKLDPYGYAPYRLYKEHTHHIKGNNYKDLSYLNRDLSKVIMLDIIPKEDSLQPENSVQVPAFTGQPGDDWLMKSIPFFEYVFMLETKDVREPIAFFGKGDLAENYEEWEKNLVETLNKDWEENKKKKTQYSDTIWGTIGSLVFGTATGGASTAQSSSKPPIPQIIQTRMNMRSNFEVQHRKMIAAADEEMKRIDEENKKQLRENTIWTVAQTMSNQKQ</sequence>
<comment type="subcellular location">
    <subcellularLocation>
        <location evidence="1 13">Mitochondrion inner membrane</location>
        <topology evidence="1 13">Single-pass membrane protein</topology>
    </subcellularLocation>
</comment>
<feature type="compositionally biased region" description="Polar residues" evidence="14">
    <location>
        <begin position="172"/>
        <end position="181"/>
    </location>
</feature>
<evidence type="ECO:0000313" key="16">
    <source>
        <dbReference type="EMBL" id="OLY82941.1"/>
    </source>
</evidence>
<keyword evidence="17" id="KW-1185">Reference proteome</keyword>
<keyword evidence="5" id="KW-0812">Transmembrane</keyword>
<dbReference type="CDD" id="cd07521">
    <property type="entry name" value="HAD_FCP1-like"/>
    <property type="match status" value="1"/>
</dbReference>
<proteinExistence type="inferred from homology"/>
<protein>
    <recommendedName>
        <fullName evidence="3 13">Mitochondrial import inner membrane translocase subunit TIM50</fullName>
    </recommendedName>
</protein>
<evidence type="ECO:0000256" key="7">
    <source>
        <dbReference type="ARBA" id="ARBA00022927"/>
    </source>
</evidence>